<protein>
    <submittedName>
        <fullName evidence="1">Uncharacterized protein</fullName>
    </submittedName>
</protein>
<proteinExistence type="predicted"/>
<dbReference type="InterPro" id="IPR019141">
    <property type="entry name" value="DUF2045"/>
</dbReference>
<gene>
    <name evidence="1" type="ORF">ACJIZ3_025091</name>
</gene>
<dbReference type="PANTHER" id="PTHR21477:SF13">
    <property type="entry name" value="KIAA0930"/>
    <property type="match status" value="1"/>
</dbReference>
<keyword evidence="2" id="KW-1185">Reference proteome</keyword>
<dbReference type="Proteomes" id="UP001634393">
    <property type="component" value="Unassembled WGS sequence"/>
</dbReference>
<dbReference type="AlphaFoldDB" id="A0ABD3TU01"/>
<dbReference type="PANTHER" id="PTHR21477">
    <property type="entry name" value="ZGC:172139"/>
    <property type="match status" value="1"/>
</dbReference>
<dbReference type="EMBL" id="JBJXBP010000003">
    <property type="protein sequence ID" value="KAL3840500.1"/>
    <property type="molecule type" value="Genomic_DNA"/>
</dbReference>
<name>A0ABD3TU01_9LAMI</name>
<sequence>MFGDKSETPTRILRKGNIGRQELLSMVRKHSKLIGQSLLDEDETSDVEMDSKFWHDIIDLYFVRGRESRGRQDDDLLFFVRKLSLQPQRPNDNTESNSPYFVRRWAPKVKHYERLFEVIAEESLHVDVWNGNIFKTRNKLMIMWNVMKVIQTEKYKMLLVPNASGVVIVEPEVLIPVVLHLSFIYQFFNLLFLTTFMAVLSTLMQYSTGIEFFLILEERDILTLLHEVETTPAYPDICFAVDDFDSTFDAVGNINLNDKNNYFIMVLTDTDHCYCVLLNAHEGSAFPCEKTEQGNGSNISSSEAVPGAGKIKNSKVGLRKSQINFTEHTCIITDCNPCLAIELPDLLP</sequence>
<evidence type="ECO:0000313" key="2">
    <source>
        <dbReference type="Proteomes" id="UP001634393"/>
    </source>
</evidence>
<evidence type="ECO:0000313" key="1">
    <source>
        <dbReference type="EMBL" id="KAL3840500.1"/>
    </source>
</evidence>
<accession>A0ABD3TU01</accession>
<organism evidence="1 2">
    <name type="scientific">Penstemon smallii</name>
    <dbReference type="NCBI Taxonomy" id="265156"/>
    <lineage>
        <taxon>Eukaryota</taxon>
        <taxon>Viridiplantae</taxon>
        <taxon>Streptophyta</taxon>
        <taxon>Embryophyta</taxon>
        <taxon>Tracheophyta</taxon>
        <taxon>Spermatophyta</taxon>
        <taxon>Magnoliopsida</taxon>
        <taxon>eudicotyledons</taxon>
        <taxon>Gunneridae</taxon>
        <taxon>Pentapetalae</taxon>
        <taxon>asterids</taxon>
        <taxon>lamiids</taxon>
        <taxon>Lamiales</taxon>
        <taxon>Plantaginaceae</taxon>
        <taxon>Cheloneae</taxon>
        <taxon>Penstemon</taxon>
    </lineage>
</organism>
<dbReference type="Pfam" id="PF09741">
    <property type="entry name" value="DUF2045"/>
    <property type="match status" value="2"/>
</dbReference>
<reference evidence="1 2" key="1">
    <citation type="submission" date="2024-12" db="EMBL/GenBank/DDBJ databases">
        <title>The unique morphological basis and parallel evolutionary history of personate flowers in Penstemon.</title>
        <authorList>
            <person name="Depatie T.H."/>
            <person name="Wessinger C.A."/>
        </authorList>
    </citation>
    <scope>NUCLEOTIDE SEQUENCE [LARGE SCALE GENOMIC DNA]</scope>
    <source>
        <strain evidence="1">WTNN_2</strain>
        <tissue evidence="1">Leaf</tissue>
    </source>
</reference>
<comment type="caution">
    <text evidence="1">The sequence shown here is derived from an EMBL/GenBank/DDBJ whole genome shotgun (WGS) entry which is preliminary data.</text>
</comment>